<accession>A0A137NWE8</accession>
<dbReference type="STRING" id="796925.A0A137NWE8"/>
<proteinExistence type="predicted"/>
<dbReference type="Gene3D" id="3.40.50.1820">
    <property type="entry name" value="alpha/beta hydrolase"/>
    <property type="match status" value="1"/>
</dbReference>
<dbReference type="SUPFAM" id="SSF53474">
    <property type="entry name" value="alpha/beta-Hydrolases"/>
    <property type="match status" value="1"/>
</dbReference>
<dbReference type="Proteomes" id="UP000070444">
    <property type="component" value="Unassembled WGS sequence"/>
</dbReference>
<sequence>MPQYFPDTVKALASTCIDYIPPAENWIELDDLIKINPVFEYQRDIAYKNWETECKENKKQFFEVIYQYQGIKPGVEPPSENPGFRLVDVKTMYEGVKYLRNYDPMFTDEEFDYLLSQYSDQVIANSCNYYRTRLLNYKDEREISDHYIHHPVLMVHSTGDITNKFFIDRDPPTKEYCKNLTFKSIEGDHWIILNKKDEVNTHIHEWLKELKF</sequence>
<dbReference type="OrthoDB" id="408373at2759"/>
<evidence type="ECO:0000313" key="2">
    <source>
        <dbReference type="Proteomes" id="UP000070444"/>
    </source>
</evidence>
<reference evidence="1 2" key="1">
    <citation type="journal article" date="2015" name="Genome Biol. Evol.">
        <title>Phylogenomic analyses indicate that early fungi evolved digesting cell walls of algal ancestors of land plants.</title>
        <authorList>
            <person name="Chang Y."/>
            <person name="Wang S."/>
            <person name="Sekimoto S."/>
            <person name="Aerts A.L."/>
            <person name="Choi C."/>
            <person name="Clum A."/>
            <person name="LaButti K.M."/>
            <person name="Lindquist E.A."/>
            <person name="Yee Ngan C."/>
            <person name="Ohm R.A."/>
            <person name="Salamov A.A."/>
            <person name="Grigoriev I.V."/>
            <person name="Spatafora J.W."/>
            <person name="Berbee M.L."/>
        </authorList>
    </citation>
    <scope>NUCLEOTIDE SEQUENCE [LARGE SCALE GENOMIC DNA]</scope>
    <source>
        <strain evidence="1 2">NRRL 28638</strain>
    </source>
</reference>
<organism evidence="1 2">
    <name type="scientific">Conidiobolus coronatus (strain ATCC 28846 / CBS 209.66 / NRRL 28638)</name>
    <name type="common">Delacroixia coronata</name>
    <dbReference type="NCBI Taxonomy" id="796925"/>
    <lineage>
        <taxon>Eukaryota</taxon>
        <taxon>Fungi</taxon>
        <taxon>Fungi incertae sedis</taxon>
        <taxon>Zoopagomycota</taxon>
        <taxon>Entomophthoromycotina</taxon>
        <taxon>Entomophthoromycetes</taxon>
        <taxon>Entomophthorales</taxon>
        <taxon>Ancylistaceae</taxon>
        <taxon>Conidiobolus</taxon>
    </lineage>
</organism>
<gene>
    <name evidence="1" type="ORF">CONCODRAFT_73220</name>
</gene>
<dbReference type="InterPro" id="IPR029058">
    <property type="entry name" value="AB_hydrolase_fold"/>
</dbReference>
<dbReference type="AlphaFoldDB" id="A0A137NWE8"/>
<name>A0A137NWE8_CONC2</name>
<protein>
    <recommendedName>
        <fullName evidence="3">Alpha/beta-hydrolase</fullName>
    </recommendedName>
</protein>
<evidence type="ECO:0008006" key="3">
    <source>
        <dbReference type="Google" id="ProtNLM"/>
    </source>
</evidence>
<keyword evidence="2" id="KW-1185">Reference proteome</keyword>
<evidence type="ECO:0000313" key="1">
    <source>
        <dbReference type="EMBL" id="KXN67106.1"/>
    </source>
</evidence>
<dbReference type="PANTHER" id="PTHR43329">
    <property type="entry name" value="EPOXIDE HYDROLASE"/>
    <property type="match status" value="1"/>
</dbReference>
<dbReference type="EMBL" id="KQ964659">
    <property type="protein sequence ID" value="KXN67106.1"/>
    <property type="molecule type" value="Genomic_DNA"/>
</dbReference>